<protein>
    <submittedName>
        <fullName evidence="1">Uncharacterized protein</fullName>
    </submittedName>
</protein>
<reference evidence="1" key="1">
    <citation type="submission" date="2020-11" db="EMBL/GenBank/DDBJ databases">
        <authorList>
            <consortium name="DOE Joint Genome Institute"/>
            <person name="Ahrendt S."/>
            <person name="Riley R."/>
            <person name="Andreopoulos W."/>
            <person name="Labutti K."/>
            <person name="Pangilinan J."/>
            <person name="Ruiz-Duenas F.J."/>
            <person name="Barrasa J.M."/>
            <person name="Sanchez-Garcia M."/>
            <person name="Camarero S."/>
            <person name="Miyauchi S."/>
            <person name="Serrano A."/>
            <person name="Linde D."/>
            <person name="Babiker R."/>
            <person name="Drula E."/>
            <person name="Ayuso-Fernandez I."/>
            <person name="Pacheco R."/>
            <person name="Padilla G."/>
            <person name="Ferreira P."/>
            <person name="Barriuso J."/>
            <person name="Kellner H."/>
            <person name="Castanera R."/>
            <person name="Alfaro M."/>
            <person name="Ramirez L."/>
            <person name="Pisabarro A.G."/>
            <person name="Kuo A."/>
            <person name="Tritt A."/>
            <person name="Lipzen A."/>
            <person name="He G."/>
            <person name="Yan M."/>
            <person name="Ng V."/>
            <person name="Cullen D."/>
            <person name="Martin F."/>
            <person name="Rosso M.-N."/>
            <person name="Henrissat B."/>
            <person name="Hibbett D."/>
            <person name="Martinez A.T."/>
            <person name="Grigoriev I.V."/>
        </authorList>
    </citation>
    <scope>NUCLEOTIDE SEQUENCE</scope>
    <source>
        <strain evidence="1">CIRM-BRFM 674</strain>
    </source>
</reference>
<sequence length="120" mass="13087">MLSSRQSLASTLWLASGHLIPTHPPFLLTPLPSFISSILRPLSLPSTRVATSPPYSTHRSRSILCIHAQTMDRACACRTRIVPGSINRAEFACKLMHMSDDGSISGCTARKLSLIRTSIN</sequence>
<evidence type="ECO:0000313" key="1">
    <source>
        <dbReference type="EMBL" id="KAF9471240.1"/>
    </source>
</evidence>
<evidence type="ECO:0000313" key="2">
    <source>
        <dbReference type="Proteomes" id="UP000807469"/>
    </source>
</evidence>
<dbReference type="Proteomes" id="UP000807469">
    <property type="component" value="Unassembled WGS sequence"/>
</dbReference>
<dbReference type="AlphaFoldDB" id="A0A9P5YMC2"/>
<proteinExistence type="predicted"/>
<gene>
    <name evidence="1" type="ORF">BDN70DRAFT_587233</name>
</gene>
<dbReference type="EMBL" id="MU155727">
    <property type="protein sequence ID" value="KAF9471240.1"/>
    <property type="molecule type" value="Genomic_DNA"/>
</dbReference>
<name>A0A9P5YMC2_9AGAR</name>
<organism evidence="1 2">
    <name type="scientific">Pholiota conissans</name>
    <dbReference type="NCBI Taxonomy" id="109636"/>
    <lineage>
        <taxon>Eukaryota</taxon>
        <taxon>Fungi</taxon>
        <taxon>Dikarya</taxon>
        <taxon>Basidiomycota</taxon>
        <taxon>Agaricomycotina</taxon>
        <taxon>Agaricomycetes</taxon>
        <taxon>Agaricomycetidae</taxon>
        <taxon>Agaricales</taxon>
        <taxon>Agaricineae</taxon>
        <taxon>Strophariaceae</taxon>
        <taxon>Pholiota</taxon>
    </lineage>
</organism>
<accession>A0A9P5YMC2</accession>
<comment type="caution">
    <text evidence="1">The sequence shown here is derived from an EMBL/GenBank/DDBJ whole genome shotgun (WGS) entry which is preliminary data.</text>
</comment>
<keyword evidence="2" id="KW-1185">Reference proteome</keyword>